<organism evidence="1">
    <name type="scientific">Anguilla anguilla</name>
    <name type="common">European freshwater eel</name>
    <name type="synonym">Muraena anguilla</name>
    <dbReference type="NCBI Taxonomy" id="7936"/>
    <lineage>
        <taxon>Eukaryota</taxon>
        <taxon>Metazoa</taxon>
        <taxon>Chordata</taxon>
        <taxon>Craniata</taxon>
        <taxon>Vertebrata</taxon>
        <taxon>Euteleostomi</taxon>
        <taxon>Actinopterygii</taxon>
        <taxon>Neopterygii</taxon>
        <taxon>Teleostei</taxon>
        <taxon>Anguilliformes</taxon>
        <taxon>Anguillidae</taxon>
        <taxon>Anguilla</taxon>
    </lineage>
</organism>
<dbReference type="EMBL" id="GBXM01068788">
    <property type="protein sequence ID" value="JAH39789.1"/>
    <property type="molecule type" value="Transcribed_RNA"/>
</dbReference>
<sequence length="76" mass="8864">MDYTLLIVTKKNAYIFVYIVFTRYNVSGALPGQFYIVFFPELTEVSLPASYSVPYMPQTIPYRNTSPHITFQQCLR</sequence>
<proteinExistence type="predicted"/>
<evidence type="ECO:0000313" key="1">
    <source>
        <dbReference type="EMBL" id="JAH39789.1"/>
    </source>
</evidence>
<reference evidence="1" key="1">
    <citation type="submission" date="2014-11" db="EMBL/GenBank/DDBJ databases">
        <authorList>
            <person name="Amaro Gonzalez C."/>
        </authorList>
    </citation>
    <scope>NUCLEOTIDE SEQUENCE</scope>
</reference>
<protein>
    <submittedName>
        <fullName evidence="1">Uncharacterized protein</fullName>
    </submittedName>
</protein>
<reference evidence="1" key="2">
    <citation type="journal article" date="2015" name="Fish Shellfish Immunol.">
        <title>Early steps in the European eel (Anguilla anguilla)-Vibrio vulnificus interaction in the gills: Role of the RtxA13 toxin.</title>
        <authorList>
            <person name="Callol A."/>
            <person name="Pajuelo D."/>
            <person name="Ebbesson L."/>
            <person name="Teles M."/>
            <person name="MacKenzie S."/>
            <person name="Amaro C."/>
        </authorList>
    </citation>
    <scope>NUCLEOTIDE SEQUENCE</scope>
</reference>
<accession>A0A0E9SEL6</accession>
<name>A0A0E9SEL6_ANGAN</name>
<dbReference type="AlphaFoldDB" id="A0A0E9SEL6"/>